<evidence type="ECO:0000256" key="7">
    <source>
        <dbReference type="ARBA" id="ARBA00022840"/>
    </source>
</evidence>
<feature type="region of interest" description="Disordered" evidence="8">
    <location>
        <begin position="184"/>
        <end position="291"/>
    </location>
</feature>
<dbReference type="Pfam" id="PF08926">
    <property type="entry name" value="DUF1908"/>
    <property type="match status" value="1"/>
</dbReference>
<keyword evidence="11" id="KW-1185">Reference proteome</keyword>
<dbReference type="SUPFAM" id="SSF56112">
    <property type="entry name" value="Protein kinase-like (PK-like)"/>
    <property type="match status" value="1"/>
</dbReference>
<feature type="region of interest" description="Disordered" evidence="8">
    <location>
        <begin position="468"/>
        <end position="522"/>
    </location>
</feature>
<feature type="compositionally biased region" description="Polar residues" evidence="8">
    <location>
        <begin position="555"/>
        <end position="568"/>
    </location>
</feature>
<feature type="region of interest" description="Disordered" evidence="8">
    <location>
        <begin position="699"/>
        <end position="724"/>
    </location>
</feature>
<organism evidence="10 11">
    <name type="scientific">Nesidiocoris tenuis</name>
    <dbReference type="NCBI Taxonomy" id="355587"/>
    <lineage>
        <taxon>Eukaryota</taxon>
        <taxon>Metazoa</taxon>
        <taxon>Ecdysozoa</taxon>
        <taxon>Arthropoda</taxon>
        <taxon>Hexapoda</taxon>
        <taxon>Insecta</taxon>
        <taxon>Pterygota</taxon>
        <taxon>Neoptera</taxon>
        <taxon>Paraneoptera</taxon>
        <taxon>Hemiptera</taxon>
        <taxon>Heteroptera</taxon>
        <taxon>Panheteroptera</taxon>
        <taxon>Cimicomorpha</taxon>
        <taxon>Miridae</taxon>
        <taxon>Dicyphina</taxon>
        <taxon>Nesidiocoris</taxon>
    </lineage>
</organism>
<protein>
    <recommendedName>
        <fullName evidence="2">non-specific serine/threonine protein kinase</fullName>
        <ecNumber evidence="2">2.7.11.1</ecNumber>
    </recommendedName>
</protein>
<dbReference type="PROSITE" id="PS51285">
    <property type="entry name" value="AGC_KINASE_CTER"/>
    <property type="match status" value="1"/>
</dbReference>
<keyword evidence="4" id="KW-0808">Transferase</keyword>
<feature type="compositionally biased region" description="Pro residues" evidence="8">
    <location>
        <begin position="214"/>
        <end position="224"/>
    </location>
</feature>
<dbReference type="AlphaFoldDB" id="A0A6H5HHK1"/>
<dbReference type="InterPro" id="IPR011009">
    <property type="entry name" value="Kinase-like_dom_sf"/>
</dbReference>
<evidence type="ECO:0000313" key="10">
    <source>
        <dbReference type="EMBL" id="CAB0016744.1"/>
    </source>
</evidence>
<feature type="region of interest" description="Disordered" evidence="8">
    <location>
        <begin position="632"/>
        <end position="685"/>
    </location>
</feature>
<evidence type="ECO:0000256" key="6">
    <source>
        <dbReference type="ARBA" id="ARBA00022777"/>
    </source>
</evidence>
<keyword evidence="7" id="KW-0067">ATP-binding</keyword>
<keyword evidence="3" id="KW-0723">Serine/threonine-protein kinase</keyword>
<feature type="compositionally biased region" description="Polar residues" evidence="8">
    <location>
        <begin position="468"/>
        <end position="480"/>
    </location>
</feature>
<gene>
    <name evidence="10" type="ORF">NTEN_LOCUS20879</name>
</gene>
<dbReference type="GO" id="GO:0000287">
    <property type="term" value="F:magnesium ion binding"/>
    <property type="evidence" value="ECO:0007669"/>
    <property type="project" value="InterPro"/>
</dbReference>
<dbReference type="InterPro" id="IPR023142">
    <property type="entry name" value="MAST_pre-PK_dom_sf"/>
</dbReference>
<dbReference type="GO" id="GO:0035556">
    <property type="term" value="P:intracellular signal transduction"/>
    <property type="evidence" value="ECO:0007669"/>
    <property type="project" value="TreeGrafter"/>
</dbReference>
<keyword evidence="5" id="KW-0547">Nucleotide-binding</keyword>
<dbReference type="PANTHER" id="PTHR24356">
    <property type="entry name" value="SERINE/THREONINE-PROTEIN KINASE"/>
    <property type="match status" value="1"/>
</dbReference>
<evidence type="ECO:0000256" key="8">
    <source>
        <dbReference type="SAM" id="MobiDB-lite"/>
    </source>
</evidence>
<evidence type="ECO:0000256" key="5">
    <source>
        <dbReference type="ARBA" id="ARBA00022741"/>
    </source>
</evidence>
<proteinExistence type="inferred from homology"/>
<feature type="region of interest" description="Disordered" evidence="8">
    <location>
        <begin position="555"/>
        <end position="619"/>
    </location>
</feature>
<feature type="compositionally biased region" description="Basic and acidic residues" evidence="8">
    <location>
        <begin position="191"/>
        <end position="208"/>
    </location>
</feature>
<dbReference type="FunFam" id="1.20.1480.20:FF:000001">
    <property type="entry name" value="microtubule-associated serine/threonine-protein kinase 4 isoform X1"/>
    <property type="match status" value="1"/>
</dbReference>
<evidence type="ECO:0000259" key="9">
    <source>
        <dbReference type="PROSITE" id="PS51285"/>
    </source>
</evidence>
<feature type="compositionally biased region" description="Low complexity" evidence="8">
    <location>
        <begin position="595"/>
        <end position="608"/>
    </location>
</feature>
<feature type="compositionally biased region" description="Polar residues" evidence="8">
    <location>
        <begin position="231"/>
        <end position="245"/>
    </location>
</feature>
<feature type="compositionally biased region" description="Basic and acidic residues" evidence="8">
    <location>
        <begin position="501"/>
        <end position="515"/>
    </location>
</feature>
<dbReference type="EMBL" id="CADCXU010030594">
    <property type="protein sequence ID" value="CAB0016744.1"/>
    <property type="molecule type" value="Genomic_DNA"/>
</dbReference>
<feature type="domain" description="AGC-kinase C-terminal" evidence="9">
    <location>
        <begin position="160"/>
        <end position="270"/>
    </location>
</feature>
<dbReference type="EC" id="2.7.11.1" evidence="2"/>
<feature type="compositionally biased region" description="Polar residues" evidence="8">
    <location>
        <begin position="267"/>
        <end position="286"/>
    </location>
</feature>
<dbReference type="Proteomes" id="UP000479000">
    <property type="component" value="Unassembled WGS sequence"/>
</dbReference>
<evidence type="ECO:0000313" key="11">
    <source>
        <dbReference type="Proteomes" id="UP000479000"/>
    </source>
</evidence>
<reference evidence="10 11" key="1">
    <citation type="submission" date="2020-02" db="EMBL/GenBank/DDBJ databases">
        <authorList>
            <person name="Ferguson B K."/>
        </authorList>
    </citation>
    <scope>NUCLEOTIDE SEQUENCE [LARGE SCALE GENOMIC DNA]</scope>
</reference>
<feature type="compositionally biased region" description="Basic residues" evidence="8">
    <location>
        <begin position="572"/>
        <end position="591"/>
    </location>
</feature>
<evidence type="ECO:0000256" key="1">
    <source>
        <dbReference type="ARBA" id="ARBA00009903"/>
    </source>
</evidence>
<dbReference type="GO" id="GO:0005524">
    <property type="term" value="F:ATP binding"/>
    <property type="evidence" value="ECO:0007669"/>
    <property type="project" value="UniProtKB-KW"/>
</dbReference>
<dbReference type="SUPFAM" id="SSF140482">
    <property type="entry name" value="MAST3 pre-PK domain-like"/>
    <property type="match status" value="1"/>
</dbReference>
<evidence type="ECO:0000256" key="4">
    <source>
        <dbReference type="ARBA" id="ARBA00022679"/>
    </source>
</evidence>
<sequence length="883" mass="98697">MRFSQFNTCVEWSTLAINASIINDTLILQAIQPFEQRWPRGWTTLATRQMEERLSSFINENKQIESDDLDSLPIARFVHHQVVELARDILKKSEEKLITRRYFYEMSESLERLLIEWPDDDDWPVQEEAKDLISLLLQQNPRDRLGTGGPHEVKDHPYFSNLDWNSLLRQKAEFVPQLANEDDTSYFDTVHGSDGKSDPDGCKNKTEDLLAVEPSPPPPPPPLPLHLTTPDSSQTESDDVSPQIQRKQRRLRDNVPRFSISGDEETSTYGFHQPTRNISTDLSPISSKPKRLVNDPMQLHQHHQPSPHGGSSSLRMGIAPAYSTTKHHRSRAVIKSFSASGLSLIIPSSRVELQHIQLFFVISIKEEVQSLVLLQHRHRHHLHLTTSGHQLCMVSSTSFIRTQQLLPNLQAWFIRQTAVNPLVTFLCRPWPELHHHPQYLHRQLGRQVLSPFHLLLLGISQDHLTQHSRSGGSCAATTAKKSPFSRPKSAEPGSPLLRRALSPDRLHPRSAEGKPKTCPTTISPLCDPALKVTISSLPRVTITSKSPPVHKITTVATESDCSGKSSKLTEQHHHHQPHHHHHHHHKDHKDRRAPSTSSSASSSSSAASLTDNPAEHMSIICGGDSIESTEYHVPSISSSTSQPLPRIAEEKDSPTGTTARDDFNSSISNNSSISVPTNPTVEESSNSLLLTKAKTGKTSSLKNINSRKTKKELAKESNLGGVGSGGFSKMPDFGGVISIRFETNKIKNWNPMKVTRHHDDSLDETGEPRGMLRPIALYCITVHVEALGASLAEDIRSMENWQGEPAIRVYKKHQEIIRGEGFHGRRCLPSRGRAKFLNRSLYTERRACTTTTNSVAPAPTSSPTSVFCSTQSTNFAIRICVHC</sequence>
<dbReference type="PANTHER" id="PTHR24356:SF414">
    <property type="entry name" value="NON-SPECIFIC SERINE_THREONINE PROTEIN KINASE"/>
    <property type="match status" value="1"/>
</dbReference>
<comment type="similarity">
    <text evidence="1">Belongs to the protein kinase superfamily. AGC Ser/Thr protein kinase family.</text>
</comment>
<dbReference type="GO" id="GO:0004674">
    <property type="term" value="F:protein serine/threonine kinase activity"/>
    <property type="evidence" value="ECO:0007669"/>
    <property type="project" value="UniProtKB-KW"/>
</dbReference>
<dbReference type="InterPro" id="IPR015022">
    <property type="entry name" value="MAST_pre-PK_dom"/>
</dbReference>
<dbReference type="Gene3D" id="1.20.1480.20">
    <property type="entry name" value="MAST3 pre-PK domain-like"/>
    <property type="match status" value="1"/>
</dbReference>
<dbReference type="InterPro" id="IPR050236">
    <property type="entry name" value="Ser_Thr_kinase_AGC"/>
</dbReference>
<name>A0A6H5HHK1_9HEMI</name>
<dbReference type="OrthoDB" id="10070999at2759"/>
<accession>A0A6H5HHK1</accession>
<keyword evidence="6" id="KW-0418">Kinase</keyword>
<evidence type="ECO:0000256" key="3">
    <source>
        <dbReference type="ARBA" id="ARBA00022527"/>
    </source>
</evidence>
<feature type="compositionally biased region" description="Low complexity" evidence="8">
    <location>
        <begin position="664"/>
        <end position="674"/>
    </location>
</feature>
<evidence type="ECO:0000256" key="2">
    <source>
        <dbReference type="ARBA" id="ARBA00012513"/>
    </source>
</evidence>
<feature type="non-terminal residue" evidence="10">
    <location>
        <position position="883"/>
    </location>
</feature>
<dbReference type="InterPro" id="IPR000961">
    <property type="entry name" value="AGC-kinase_C"/>
</dbReference>
<feature type="compositionally biased region" description="Basic and acidic residues" evidence="8">
    <location>
        <begin position="647"/>
        <end position="663"/>
    </location>
</feature>
<feature type="compositionally biased region" description="Polar residues" evidence="8">
    <location>
        <begin position="675"/>
        <end position="685"/>
    </location>
</feature>